<sequence>MPDPIPAETPCRRSRLEVLAAGPGAKRTLTVKAAVRLPKDLPQMQVRSTGAACFVLRFSPDGSQIAGGFYDGGLRIYDVDTASMEHCLNLPPLQSPKADVVAARCQSSESPLCGRRCVGGKD</sequence>
<protein>
    <submittedName>
        <fullName evidence="1">Uncharacterized protein</fullName>
    </submittedName>
</protein>
<gene>
    <name evidence="1" type="ORF">PCOR1329_LOCUS4999</name>
</gene>
<keyword evidence="2" id="KW-1185">Reference proteome</keyword>
<name>A0ABN9PUP0_9DINO</name>
<dbReference type="EMBL" id="CAUYUJ010001307">
    <property type="protein sequence ID" value="CAK0795282.1"/>
    <property type="molecule type" value="Genomic_DNA"/>
</dbReference>
<comment type="caution">
    <text evidence="1">The sequence shown here is derived from an EMBL/GenBank/DDBJ whole genome shotgun (WGS) entry which is preliminary data.</text>
</comment>
<proteinExistence type="predicted"/>
<feature type="non-terminal residue" evidence="1">
    <location>
        <position position="122"/>
    </location>
</feature>
<dbReference type="SUPFAM" id="SSF117289">
    <property type="entry name" value="Nucleoporin domain"/>
    <property type="match status" value="1"/>
</dbReference>
<accession>A0ABN9PUP0</accession>
<evidence type="ECO:0000313" key="2">
    <source>
        <dbReference type="Proteomes" id="UP001189429"/>
    </source>
</evidence>
<reference evidence="1" key="1">
    <citation type="submission" date="2023-10" db="EMBL/GenBank/DDBJ databases">
        <authorList>
            <person name="Chen Y."/>
            <person name="Shah S."/>
            <person name="Dougan E. K."/>
            <person name="Thang M."/>
            <person name="Chan C."/>
        </authorList>
    </citation>
    <scope>NUCLEOTIDE SEQUENCE [LARGE SCALE GENOMIC DNA]</scope>
</reference>
<dbReference type="InterPro" id="IPR015943">
    <property type="entry name" value="WD40/YVTN_repeat-like_dom_sf"/>
</dbReference>
<organism evidence="1 2">
    <name type="scientific">Prorocentrum cordatum</name>
    <dbReference type="NCBI Taxonomy" id="2364126"/>
    <lineage>
        <taxon>Eukaryota</taxon>
        <taxon>Sar</taxon>
        <taxon>Alveolata</taxon>
        <taxon>Dinophyceae</taxon>
        <taxon>Prorocentrales</taxon>
        <taxon>Prorocentraceae</taxon>
        <taxon>Prorocentrum</taxon>
    </lineage>
</organism>
<evidence type="ECO:0000313" key="1">
    <source>
        <dbReference type="EMBL" id="CAK0795282.1"/>
    </source>
</evidence>
<dbReference type="Proteomes" id="UP001189429">
    <property type="component" value="Unassembled WGS sequence"/>
</dbReference>
<dbReference type="Gene3D" id="2.130.10.10">
    <property type="entry name" value="YVTN repeat-like/Quinoprotein amine dehydrogenase"/>
    <property type="match status" value="1"/>
</dbReference>